<keyword evidence="3" id="KW-1185">Reference proteome</keyword>
<dbReference type="PANTHER" id="PTHR18841">
    <property type="entry name" value="VITELLINE MEMBRANE OUTER LAYER PROTEIN I-RELATED"/>
    <property type="match status" value="1"/>
</dbReference>
<dbReference type="PANTHER" id="PTHR18841:SF0">
    <property type="entry name" value="VITELLINE MEMBRANE OUTER LAYER 1 HOMOLOG A-RELATED"/>
    <property type="match status" value="1"/>
</dbReference>
<dbReference type="InterPro" id="IPR005515">
    <property type="entry name" value="VOMI"/>
</dbReference>
<keyword evidence="1" id="KW-0472">Membrane</keyword>
<name>A0A226CUX8_FOLCA</name>
<evidence type="ECO:0000313" key="2">
    <source>
        <dbReference type="EMBL" id="OXA37212.1"/>
    </source>
</evidence>
<dbReference type="InterPro" id="IPR036706">
    <property type="entry name" value="VOMI_sf"/>
</dbReference>
<dbReference type="Gene3D" id="2.100.10.20">
    <property type="entry name" value="Vitelline membrane outer layer protein I (VOMI)"/>
    <property type="match status" value="1"/>
</dbReference>
<accession>A0A226CUX8</accession>
<reference evidence="2 3" key="1">
    <citation type="submission" date="2015-12" db="EMBL/GenBank/DDBJ databases">
        <title>The genome of Folsomia candida.</title>
        <authorList>
            <person name="Faddeeva A."/>
            <person name="Derks M.F."/>
            <person name="Anvar Y."/>
            <person name="Smit S."/>
            <person name="Van Straalen N."/>
            <person name="Roelofs D."/>
        </authorList>
    </citation>
    <scope>NUCLEOTIDE SEQUENCE [LARGE SCALE GENOMIC DNA]</scope>
    <source>
        <strain evidence="2 3">VU population</strain>
        <tissue evidence="2">Whole body</tissue>
    </source>
</reference>
<sequence>MHLHSVVHSVEVKHNKSKNQLNYFITFFGRLFQTLIEIMAILLSLVLASVTMLASAQDFILEGHRRTDWGVWGGMETCSPGAYVYGFRLKVHSDQGFFGDDSALNGIELLCINPTAKRPARNASMTQFTAISSLMGHHGSFTGLLECPDPGFAVGFELRSEEDQGDSDDTTLNNVNMGCCA</sequence>
<evidence type="ECO:0000256" key="1">
    <source>
        <dbReference type="SAM" id="Phobius"/>
    </source>
</evidence>
<dbReference type="Proteomes" id="UP000198287">
    <property type="component" value="Unassembled WGS sequence"/>
</dbReference>
<dbReference type="AlphaFoldDB" id="A0A226CUX8"/>
<comment type="caution">
    <text evidence="2">The sequence shown here is derived from an EMBL/GenBank/DDBJ whole genome shotgun (WGS) entry which is preliminary data.</text>
</comment>
<feature type="transmembrane region" description="Helical" evidence="1">
    <location>
        <begin position="31"/>
        <end position="56"/>
    </location>
</feature>
<organism evidence="2 3">
    <name type="scientific">Folsomia candida</name>
    <name type="common">Springtail</name>
    <dbReference type="NCBI Taxonomy" id="158441"/>
    <lineage>
        <taxon>Eukaryota</taxon>
        <taxon>Metazoa</taxon>
        <taxon>Ecdysozoa</taxon>
        <taxon>Arthropoda</taxon>
        <taxon>Hexapoda</taxon>
        <taxon>Collembola</taxon>
        <taxon>Entomobryomorpha</taxon>
        <taxon>Isotomoidea</taxon>
        <taxon>Isotomidae</taxon>
        <taxon>Proisotominae</taxon>
        <taxon>Folsomia</taxon>
    </lineage>
</organism>
<protein>
    <submittedName>
        <fullName evidence="2">Vitelline membrane outer layer protein 1</fullName>
    </submittedName>
</protein>
<proteinExistence type="predicted"/>
<dbReference type="GO" id="GO:0005615">
    <property type="term" value="C:extracellular space"/>
    <property type="evidence" value="ECO:0007669"/>
    <property type="project" value="TreeGrafter"/>
</dbReference>
<evidence type="ECO:0000313" key="3">
    <source>
        <dbReference type="Proteomes" id="UP000198287"/>
    </source>
</evidence>
<dbReference type="EMBL" id="LNIX01000062">
    <property type="protein sequence ID" value="OXA37212.1"/>
    <property type="molecule type" value="Genomic_DNA"/>
</dbReference>
<dbReference type="OrthoDB" id="6329319at2759"/>
<keyword evidence="1" id="KW-0812">Transmembrane</keyword>
<dbReference type="Pfam" id="PF03762">
    <property type="entry name" value="VOMI"/>
    <property type="match status" value="1"/>
</dbReference>
<dbReference type="STRING" id="158441.A0A226CUX8"/>
<gene>
    <name evidence="2" type="ORF">Fcan01_28010</name>
</gene>
<keyword evidence="1" id="KW-1133">Transmembrane helix</keyword>
<dbReference type="SUPFAM" id="SSF51092">
    <property type="entry name" value="Vitelline membrane outer protein-I (VMO-I)"/>
    <property type="match status" value="1"/>
</dbReference>